<dbReference type="InterPro" id="IPR043519">
    <property type="entry name" value="NT_sf"/>
</dbReference>
<name>A0AAD8MQZ7_9APIA</name>
<dbReference type="GO" id="GO:0031123">
    <property type="term" value="P:RNA 3'-end processing"/>
    <property type="evidence" value="ECO:0007669"/>
    <property type="project" value="TreeGrafter"/>
</dbReference>
<organism evidence="3 4">
    <name type="scientific">Heracleum sosnowskyi</name>
    <dbReference type="NCBI Taxonomy" id="360622"/>
    <lineage>
        <taxon>Eukaryota</taxon>
        <taxon>Viridiplantae</taxon>
        <taxon>Streptophyta</taxon>
        <taxon>Embryophyta</taxon>
        <taxon>Tracheophyta</taxon>
        <taxon>Spermatophyta</taxon>
        <taxon>Magnoliopsida</taxon>
        <taxon>eudicotyledons</taxon>
        <taxon>Gunneridae</taxon>
        <taxon>Pentapetalae</taxon>
        <taxon>asterids</taxon>
        <taxon>campanulids</taxon>
        <taxon>Apiales</taxon>
        <taxon>Apiaceae</taxon>
        <taxon>Apioideae</taxon>
        <taxon>apioid superclade</taxon>
        <taxon>Tordylieae</taxon>
        <taxon>Tordyliinae</taxon>
        <taxon>Heracleum</taxon>
    </lineage>
</organism>
<feature type="compositionally biased region" description="Polar residues" evidence="1">
    <location>
        <begin position="354"/>
        <end position="372"/>
    </location>
</feature>
<comment type="caution">
    <text evidence="3">The sequence shown here is derived from an EMBL/GenBank/DDBJ whole genome shotgun (WGS) entry which is preliminary data.</text>
</comment>
<dbReference type="Gene3D" id="3.30.460.10">
    <property type="entry name" value="Beta Polymerase, domain 2"/>
    <property type="match status" value="1"/>
</dbReference>
<keyword evidence="4" id="KW-1185">Reference proteome</keyword>
<dbReference type="Proteomes" id="UP001237642">
    <property type="component" value="Unassembled WGS sequence"/>
</dbReference>
<dbReference type="PANTHER" id="PTHR12271">
    <property type="entry name" value="POLY A POLYMERASE CID PAP -RELATED"/>
    <property type="match status" value="1"/>
</dbReference>
<sequence>MSSYSRVEQTLQDILFLIKPNNDDWAVRFHIIQEVRDAVQTVESLRGAAVEPLGSFVSNLFTRWGDLDLSVVILTRSHISNTWRKQKEDFLADVLNALRSRGTWRKLRFISNAKVPFLRLEHNLQRISCDISINNLNGQMKAKLLFWITEIDERFRDMVLLVKEWAEAHDINESNSGSLNSYCLTLLVIFHFQTCVPAILPPLKKLYPGDLAHDLSGVRTDAENQIEETCAVNINRFLRSRGRNESSLSALLISFFEKFSNIDVRASEQGINPYSGKWENIESNMAWLPRTFALYVEDPFEQPANTARTVTSSHLTKMARAFRATRYKLQSNDHNQATLFANLLREDLLQHVTSSSLRNTNKPRNYNRSRPQVNKAVASPSQSHQTRNTRNKERSNNVDTVQPNQNQAQQIWRPKNRS</sequence>
<dbReference type="PANTHER" id="PTHR12271:SF123">
    <property type="entry name" value="PROTEIN HESO1"/>
    <property type="match status" value="1"/>
</dbReference>
<evidence type="ECO:0000256" key="1">
    <source>
        <dbReference type="SAM" id="MobiDB-lite"/>
    </source>
</evidence>
<dbReference type="CDD" id="cd05402">
    <property type="entry name" value="NT_PAP_TUTase"/>
    <property type="match status" value="1"/>
</dbReference>
<accession>A0AAD8MQZ7</accession>
<evidence type="ECO:0000313" key="3">
    <source>
        <dbReference type="EMBL" id="KAK1382216.1"/>
    </source>
</evidence>
<feature type="domain" description="Poly(A) RNA polymerase mitochondrial-like central palm" evidence="2">
    <location>
        <begin position="9"/>
        <end position="145"/>
    </location>
</feature>
<dbReference type="EMBL" id="JAUIZM010000005">
    <property type="protein sequence ID" value="KAK1382216.1"/>
    <property type="molecule type" value="Genomic_DNA"/>
</dbReference>
<dbReference type="SUPFAM" id="SSF81301">
    <property type="entry name" value="Nucleotidyltransferase"/>
    <property type="match status" value="1"/>
</dbReference>
<dbReference type="SUPFAM" id="SSF81631">
    <property type="entry name" value="PAP/OAS1 substrate-binding domain"/>
    <property type="match status" value="1"/>
</dbReference>
<evidence type="ECO:0000313" key="4">
    <source>
        <dbReference type="Proteomes" id="UP001237642"/>
    </source>
</evidence>
<dbReference type="AlphaFoldDB" id="A0AAD8MQZ7"/>
<dbReference type="InterPro" id="IPR054708">
    <property type="entry name" value="MTPAP-like_central"/>
</dbReference>
<reference evidence="3" key="2">
    <citation type="submission" date="2023-05" db="EMBL/GenBank/DDBJ databases">
        <authorList>
            <person name="Schelkunov M.I."/>
        </authorList>
    </citation>
    <scope>NUCLEOTIDE SEQUENCE</scope>
    <source>
        <strain evidence="3">Hsosn_3</strain>
        <tissue evidence="3">Leaf</tissue>
    </source>
</reference>
<dbReference type="GO" id="GO:0050265">
    <property type="term" value="F:RNA uridylyltransferase activity"/>
    <property type="evidence" value="ECO:0007669"/>
    <property type="project" value="TreeGrafter"/>
</dbReference>
<proteinExistence type="predicted"/>
<reference evidence="3" key="1">
    <citation type="submission" date="2023-02" db="EMBL/GenBank/DDBJ databases">
        <title>Genome of toxic invasive species Heracleum sosnowskyi carries increased number of genes despite the absence of recent whole-genome duplications.</title>
        <authorList>
            <person name="Schelkunov M."/>
            <person name="Shtratnikova V."/>
            <person name="Makarenko M."/>
            <person name="Klepikova A."/>
            <person name="Omelchenko D."/>
            <person name="Novikova G."/>
            <person name="Obukhova E."/>
            <person name="Bogdanov V."/>
            <person name="Penin A."/>
            <person name="Logacheva M."/>
        </authorList>
    </citation>
    <scope>NUCLEOTIDE SEQUENCE</scope>
    <source>
        <strain evidence="3">Hsosn_3</strain>
        <tissue evidence="3">Leaf</tissue>
    </source>
</reference>
<dbReference type="Pfam" id="PF22600">
    <property type="entry name" value="MTPAP-like_central"/>
    <property type="match status" value="1"/>
</dbReference>
<dbReference type="Gene3D" id="1.10.1410.10">
    <property type="match status" value="1"/>
</dbReference>
<gene>
    <name evidence="3" type="ORF">POM88_019951</name>
</gene>
<feature type="region of interest" description="Disordered" evidence="1">
    <location>
        <begin position="354"/>
        <end position="418"/>
    </location>
</feature>
<feature type="compositionally biased region" description="Polar residues" evidence="1">
    <location>
        <begin position="397"/>
        <end position="410"/>
    </location>
</feature>
<evidence type="ECO:0000259" key="2">
    <source>
        <dbReference type="Pfam" id="PF22600"/>
    </source>
</evidence>
<feature type="compositionally biased region" description="Polar residues" evidence="1">
    <location>
        <begin position="379"/>
        <end position="388"/>
    </location>
</feature>
<protein>
    <submittedName>
        <fullName evidence="3">TUTase domain-containing protein</fullName>
    </submittedName>
</protein>